<dbReference type="AlphaFoldDB" id="A0A177CIK8"/>
<dbReference type="GeneID" id="28770362"/>
<accession>A0A177CIK8</accession>
<dbReference type="InParanoid" id="A0A177CIK8"/>
<evidence type="ECO:0000313" key="1">
    <source>
        <dbReference type="EMBL" id="OAG06617.1"/>
    </source>
</evidence>
<organism evidence="1 2">
    <name type="scientific">Paraphaeosphaeria sporulosa</name>
    <dbReference type="NCBI Taxonomy" id="1460663"/>
    <lineage>
        <taxon>Eukaryota</taxon>
        <taxon>Fungi</taxon>
        <taxon>Dikarya</taxon>
        <taxon>Ascomycota</taxon>
        <taxon>Pezizomycotina</taxon>
        <taxon>Dothideomycetes</taxon>
        <taxon>Pleosporomycetidae</taxon>
        <taxon>Pleosporales</taxon>
        <taxon>Massarineae</taxon>
        <taxon>Didymosphaeriaceae</taxon>
        <taxon>Paraphaeosphaeria</taxon>
    </lineage>
</organism>
<sequence>MGCALWVEGWRGVLGAGGVRIGWHSGAGLYMAFADQRSKAYAQAVGVRPSLGWHSVPCSGFCVALH</sequence>
<dbReference type="Proteomes" id="UP000077069">
    <property type="component" value="Unassembled WGS sequence"/>
</dbReference>
<dbReference type="EMBL" id="KV441551">
    <property type="protein sequence ID" value="OAG06617.1"/>
    <property type="molecule type" value="Genomic_DNA"/>
</dbReference>
<proteinExistence type="predicted"/>
<dbReference type="RefSeq" id="XP_018036982.1">
    <property type="nucleotide sequence ID" value="XM_018186876.1"/>
</dbReference>
<evidence type="ECO:0000313" key="2">
    <source>
        <dbReference type="Proteomes" id="UP000077069"/>
    </source>
</evidence>
<reference evidence="1 2" key="1">
    <citation type="submission" date="2016-05" db="EMBL/GenBank/DDBJ databases">
        <title>Comparative analysis of secretome profiles of manganese(II)-oxidizing ascomycete fungi.</title>
        <authorList>
            <consortium name="DOE Joint Genome Institute"/>
            <person name="Zeiner C.A."/>
            <person name="Purvine S.O."/>
            <person name="Zink E.M."/>
            <person name="Wu S."/>
            <person name="Pasa-Tolic L."/>
            <person name="Chaput D.L."/>
            <person name="Haridas S."/>
            <person name="Grigoriev I.V."/>
            <person name="Santelli C.M."/>
            <person name="Hansel C.M."/>
        </authorList>
    </citation>
    <scope>NUCLEOTIDE SEQUENCE [LARGE SCALE GENOMIC DNA]</scope>
    <source>
        <strain evidence="1 2">AP3s5-JAC2a</strain>
    </source>
</reference>
<dbReference type="OrthoDB" id="2121326at2759"/>
<protein>
    <submittedName>
        <fullName evidence="1">Uncharacterized protein</fullName>
    </submittedName>
</protein>
<gene>
    <name evidence="1" type="ORF">CC84DRAFT_609849</name>
</gene>
<name>A0A177CIK8_9PLEO</name>
<keyword evidence="2" id="KW-1185">Reference proteome</keyword>